<sequence>MAHLPGTSIHLIADLRGGTGLDDVARVEAALRQAAAAAGARLIGLHVHGFGEGLGVTGVALLAESHISIHTWPESGLAAVDLFVCGHDVDAEAGLSAILTAFAAEVTNLHRITRLAEGEV</sequence>
<dbReference type="RefSeq" id="WP_147160973.1">
    <property type="nucleotide sequence ID" value="NZ_BJYR01000025.1"/>
</dbReference>
<keyword evidence="10" id="KW-0670">Pyruvate</keyword>
<dbReference type="Gene3D" id="3.30.360.110">
    <property type="entry name" value="S-adenosylmethionine decarboxylase domain"/>
    <property type="match status" value="1"/>
</dbReference>
<dbReference type="GO" id="GO:0004014">
    <property type="term" value="F:adenosylmethionine decarboxylase activity"/>
    <property type="evidence" value="ECO:0007669"/>
    <property type="project" value="InterPro"/>
</dbReference>
<accession>A0A512APN5</accession>
<protein>
    <recommendedName>
        <fullName evidence="13">Adenosylmethionine decarboxylase</fullName>
    </recommendedName>
</protein>
<evidence type="ECO:0000256" key="3">
    <source>
        <dbReference type="ARBA" id="ARBA00022793"/>
    </source>
</evidence>
<evidence type="ECO:0000256" key="1">
    <source>
        <dbReference type="ARBA" id="ARBA00001928"/>
    </source>
</evidence>
<gene>
    <name evidence="11" type="ORF">NSE01_34970</name>
</gene>
<dbReference type="InterPro" id="IPR003826">
    <property type="entry name" value="AdoMetDC_fam_prok"/>
</dbReference>
<evidence type="ECO:0000256" key="7">
    <source>
        <dbReference type="ARBA" id="ARBA00023145"/>
    </source>
</evidence>
<dbReference type="InterPro" id="IPR017716">
    <property type="entry name" value="S-AdoMet_deCOase_pro-enz"/>
</dbReference>
<dbReference type="InterPro" id="IPR042286">
    <property type="entry name" value="AdoMetDC_C"/>
</dbReference>
<reference evidence="11 12" key="1">
    <citation type="submission" date="2019-07" db="EMBL/GenBank/DDBJ databases">
        <title>Whole genome shotgun sequence of Novosphingobium sediminis NBRC 106119.</title>
        <authorList>
            <person name="Hosoyama A."/>
            <person name="Uohara A."/>
            <person name="Ohji S."/>
            <person name="Ichikawa N."/>
        </authorList>
    </citation>
    <scope>NUCLEOTIDE SEQUENCE [LARGE SCALE GENOMIC DNA]</scope>
    <source>
        <strain evidence="11 12">NBRC 106119</strain>
    </source>
</reference>
<keyword evidence="12" id="KW-1185">Reference proteome</keyword>
<comment type="caution">
    <text evidence="11">The sequence shown here is derived from an EMBL/GenBank/DDBJ whole genome shotgun (WGS) entry which is preliminary data.</text>
</comment>
<evidence type="ECO:0000256" key="6">
    <source>
        <dbReference type="ARBA" id="ARBA00023115"/>
    </source>
</evidence>
<evidence type="ECO:0000256" key="8">
    <source>
        <dbReference type="ARBA" id="ARBA00023239"/>
    </source>
</evidence>
<keyword evidence="7" id="KW-0865">Zymogen</keyword>
<keyword evidence="8" id="KW-0456">Lyase</keyword>
<evidence type="ECO:0000256" key="10">
    <source>
        <dbReference type="ARBA" id="ARBA00023317"/>
    </source>
</evidence>
<keyword evidence="3" id="KW-0210">Decarboxylase</keyword>
<name>A0A512APN5_9SPHN</name>
<dbReference type="Pfam" id="PF02675">
    <property type="entry name" value="AdoMet_dc"/>
    <property type="match status" value="1"/>
</dbReference>
<dbReference type="GO" id="GO:0005829">
    <property type="term" value="C:cytosol"/>
    <property type="evidence" value="ECO:0007669"/>
    <property type="project" value="TreeGrafter"/>
</dbReference>
<evidence type="ECO:0000313" key="12">
    <source>
        <dbReference type="Proteomes" id="UP000321464"/>
    </source>
</evidence>
<evidence type="ECO:0000256" key="4">
    <source>
        <dbReference type="ARBA" id="ARBA00022813"/>
    </source>
</evidence>
<dbReference type="PANTHER" id="PTHR33866:SF2">
    <property type="entry name" value="S-ADENOSYLMETHIONINE DECARBOXYLASE PROENZYME"/>
    <property type="match status" value="1"/>
</dbReference>
<keyword evidence="5" id="KW-0745">Spermidine biosynthesis</keyword>
<dbReference type="GO" id="GO:0008295">
    <property type="term" value="P:spermidine biosynthetic process"/>
    <property type="evidence" value="ECO:0007669"/>
    <property type="project" value="UniProtKB-KW"/>
</dbReference>
<dbReference type="Proteomes" id="UP000321464">
    <property type="component" value="Unassembled WGS sequence"/>
</dbReference>
<dbReference type="InterPro" id="IPR016067">
    <property type="entry name" value="S-AdoMet_deCO2ase_core"/>
</dbReference>
<comment type="cofactor">
    <cofactor evidence="1">
        <name>pyruvate</name>
        <dbReference type="ChEBI" id="CHEBI:15361"/>
    </cofactor>
</comment>
<dbReference type="PANTHER" id="PTHR33866">
    <property type="entry name" value="S-ADENOSYLMETHIONINE DECARBOXYLASE PROENZYME"/>
    <property type="match status" value="1"/>
</dbReference>
<evidence type="ECO:0008006" key="13">
    <source>
        <dbReference type="Google" id="ProtNLM"/>
    </source>
</evidence>
<dbReference type="OrthoDB" id="9793120at2"/>
<dbReference type="EMBL" id="BJYR01000025">
    <property type="protein sequence ID" value="GEO01665.1"/>
    <property type="molecule type" value="Genomic_DNA"/>
</dbReference>
<dbReference type="Gene3D" id="3.30.160.750">
    <property type="match status" value="1"/>
</dbReference>
<evidence type="ECO:0000256" key="9">
    <source>
        <dbReference type="ARBA" id="ARBA00023270"/>
    </source>
</evidence>
<dbReference type="NCBIfam" id="TIGR03330">
    <property type="entry name" value="SAM_DCase_Bsu"/>
    <property type="match status" value="1"/>
</dbReference>
<dbReference type="AlphaFoldDB" id="A0A512APN5"/>
<keyword evidence="6" id="KW-0620">Polyamine biosynthesis</keyword>
<keyword evidence="2" id="KW-0949">S-adenosyl-L-methionine</keyword>
<organism evidence="11 12">
    <name type="scientific">Novosphingobium sediminis</name>
    <dbReference type="NCBI Taxonomy" id="707214"/>
    <lineage>
        <taxon>Bacteria</taxon>
        <taxon>Pseudomonadati</taxon>
        <taxon>Pseudomonadota</taxon>
        <taxon>Alphaproteobacteria</taxon>
        <taxon>Sphingomonadales</taxon>
        <taxon>Sphingomonadaceae</taxon>
        <taxon>Novosphingobium</taxon>
    </lineage>
</organism>
<dbReference type="SUPFAM" id="SSF56276">
    <property type="entry name" value="S-adenosylmethionine decarboxylase"/>
    <property type="match status" value="1"/>
</dbReference>
<evidence type="ECO:0000256" key="2">
    <source>
        <dbReference type="ARBA" id="ARBA00022691"/>
    </source>
</evidence>
<evidence type="ECO:0000256" key="5">
    <source>
        <dbReference type="ARBA" id="ARBA00023066"/>
    </source>
</evidence>
<keyword evidence="9" id="KW-0704">Schiff base</keyword>
<dbReference type="InterPro" id="IPR042284">
    <property type="entry name" value="AdoMetDC_N"/>
</dbReference>
<keyword evidence="4" id="KW-0068">Autocatalytic cleavage</keyword>
<evidence type="ECO:0000313" key="11">
    <source>
        <dbReference type="EMBL" id="GEO01665.1"/>
    </source>
</evidence>
<proteinExistence type="predicted"/>